<keyword evidence="4" id="KW-0812">Transmembrane</keyword>
<dbReference type="GO" id="GO:0005886">
    <property type="term" value="C:plasma membrane"/>
    <property type="evidence" value="ECO:0007669"/>
    <property type="project" value="UniProtKB-SubCell"/>
</dbReference>
<feature type="transmembrane region" description="Helical" evidence="4">
    <location>
        <begin position="36"/>
        <end position="56"/>
    </location>
</feature>
<evidence type="ECO:0000256" key="4">
    <source>
        <dbReference type="SAM" id="Phobius"/>
    </source>
</evidence>
<dbReference type="EMBL" id="QLMK01000003">
    <property type="protein sequence ID" value="RAK30931.1"/>
    <property type="molecule type" value="Genomic_DNA"/>
</dbReference>
<evidence type="ECO:0000313" key="6">
    <source>
        <dbReference type="Proteomes" id="UP000249453"/>
    </source>
</evidence>
<accession>A0A364JWB4</accession>
<name>A0A364JWB4_9HYPH</name>
<gene>
    <name evidence="5" type="ORF">C7374_10366</name>
</gene>
<evidence type="ECO:0000256" key="2">
    <source>
        <dbReference type="ARBA" id="ARBA00022448"/>
    </source>
</evidence>
<sequence length="76" mass="8864">MDKLMTKAPAEIQKVNSVRRVLTASMIGTTIEFFDFYIYATAAVIVFPHLFFRQAMVTQRFCNRLRHLRLPFLLAP</sequence>
<dbReference type="AlphaFoldDB" id="A0A364JWB4"/>
<keyword evidence="2" id="KW-0813">Transport</keyword>
<keyword evidence="3" id="KW-1003">Cell membrane</keyword>
<evidence type="ECO:0008006" key="7">
    <source>
        <dbReference type="Google" id="ProtNLM"/>
    </source>
</evidence>
<keyword evidence="4" id="KW-0472">Membrane</keyword>
<keyword evidence="4" id="KW-1133">Transmembrane helix</keyword>
<evidence type="ECO:0000256" key="3">
    <source>
        <dbReference type="ARBA" id="ARBA00022475"/>
    </source>
</evidence>
<evidence type="ECO:0000256" key="1">
    <source>
        <dbReference type="ARBA" id="ARBA00004651"/>
    </source>
</evidence>
<dbReference type="Proteomes" id="UP000249453">
    <property type="component" value="Unassembled WGS sequence"/>
</dbReference>
<dbReference type="PANTHER" id="PTHR43045">
    <property type="entry name" value="SHIKIMATE TRANSPORTER"/>
    <property type="match status" value="1"/>
</dbReference>
<protein>
    <recommendedName>
        <fullName evidence="7">Sugar transport protein</fullName>
    </recommendedName>
</protein>
<comment type="caution">
    <text evidence="5">The sequence shown here is derived from an EMBL/GenBank/DDBJ whole genome shotgun (WGS) entry which is preliminary data.</text>
</comment>
<dbReference type="PANTHER" id="PTHR43045:SF2">
    <property type="entry name" value="INNER MEMBRANE METABOLITE TRANSPORT PROTEIN YHJE"/>
    <property type="match status" value="1"/>
</dbReference>
<evidence type="ECO:0000313" key="5">
    <source>
        <dbReference type="EMBL" id="RAK30931.1"/>
    </source>
</evidence>
<organism evidence="5 6">
    <name type="scientific">Falsochrobactrum ovis</name>
    <dbReference type="NCBI Taxonomy" id="1293442"/>
    <lineage>
        <taxon>Bacteria</taxon>
        <taxon>Pseudomonadati</taxon>
        <taxon>Pseudomonadota</taxon>
        <taxon>Alphaproteobacteria</taxon>
        <taxon>Hyphomicrobiales</taxon>
        <taxon>Brucellaceae</taxon>
        <taxon>Falsochrobactrum</taxon>
    </lineage>
</organism>
<proteinExistence type="predicted"/>
<comment type="subcellular location">
    <subcellularLocation>
        <location evidence="1">Cell membrane</location>
        <topology evidence="1">Multi-pass membrane protein</topology>
    </subcellularLocation>
</comment>
<reference evidence="5 6" key="1">
    <citation type="submission" date="2018-06" db="EMBL/GenBank/DDBJ databases">
        <title>Genomic Encyclopedia of Type Strains, Phase IV (KMG-IV): sequencing the most valuable type-strain genomes for metagenomic binning, comparative biology and taxonomic classification.</title>
        <authorList>
            <person name="Goeker M."/>
        </authorList>
    </citation>
    <scope>NUCLEOTIDE SEQUENCE [LARGE SCALE GENOMIC DNA]</scope>
    <source>
        <strain evidence="5 6">DSM 26720</strain>
    </source>
</reference>
<keyword evidence="6" id="KW-1185">Reference proteome</keyword>